<dbReference type="CDD" id="cd06138">
    <property type="entry name" value="ExoI_N"/>
    <property type="match status" value="1"/>
</dbReference>
<dbReference type="Proteomes" id="UP000006334">
    <property type="component" value="Unassembled WGS sequence"/>
</dbReference>
<dbReference type="Gene3D" id="1.20.1280.70">
    <property type="entry name" value="Exonuclease ExoI, domain 3"/>
    <property type="match status" value="1"/>
</dbReference>
<evidence type="ECO:0000256" key="2">
    <source>
        <dbReference type="ARBA" id="ARBA00012108"/>
    </source>
</evidence>
<dbReference type="InterPro" id="IPR013520">
    <property type="entry name" value="Ribonucl_H"/>
</dbReference>
<feature type="binding site" evidence="15">
    <location>
        <position position="184"/>
    </location>
    <ligand>
        <name>Mg(2+)</name>
        <dbReference type="ChEBI" id="CHEBI:18420"/>
        <label>2</label>
    </ligand>
</feature>
<dbReference type="PROSITE" id="PS51785">
    <property type="entry name" value="EXOI_C"/>
    <property type="match status" value="1"/>
</dbReference>
<keyword evidence="9 15" id="KW-0460">Magnesium</keyword>
<organism evidence="18 19">
    <name type="scientific">Aliiglaciecola lipolytica E3</name>
    <dbReference type="NCBI Taxonomy" id="1127673"/>
    <lineage>
        <taxon>Bacteria</taxon>
        <taxon>Pseudomonadati</taxon>
        <taxon>Pseudomonadota</taxon>
        <taxon>Gammaproteobacteria</taxon>
        <taxon>Alteromonadales</taxon>
        <taxon>Alteromonadaceae</taxon>
        <taxon>Aliiglaciecola</taxon>
    </lineage>
</organism>
<dbReference type="RefSeq" id="WP_008844139.1">
    <property type="nucleotide sequence ID" value="NZ_BAEN01000035.1"/>
</dbReference>
<comment type="cofactor">
    <cofactor evidence="15">
        <name>Mg(2+)</name>
        <dbReference type="ChEBI" id="CHEBI:18420"/>
    </cofactor>
    <text evidence="15">Binds 2 Mg(2+) ions per monomer.</text>
</comment>
<dbReference type="EMBL" id="BAEN01000035">
    <property type="protein sequence ID" value="GAC14323.1"/>
    <property type="molecule type" value="Genomic_DNA"/>
</dbReference>
<name>K6YCI3_9ALTE</name>
<reference evidence="18 19" key="1">
    <citation type="journal article" date="2017" name="Antonie Van Leeuwenhoek">
        <title>Rhizobium rhizosphaerae sp. nov., a novel species isolated from rice rhizosphere.</title>
        <authorList>
            <person name="Zhao J.J."/>
            <person name="Zhang J."/>
            <person name="Zhang R.J."/>
            <person name="Zhang C.W."/>
            <person name="Yin H.Q."/>
            <person name="Zhang X.X."/>
        </authorList>
    </citation>
    <scope>NUCLEOTIDE SEQUENCE [LARGE SCALE GENOMIC DNA]</scope>
    <source>
        <strain evidence="18 19">E3</strain>
    </source>
</reference>
<feature type="binding site" evidence="15">
    <location>
        <position position="15"/>
    </location>
    <ligand>
        <name>Mg(2+)</name>
        <dbReference type="ChEBI" id="CHEBI:18420"/>
        <label>2</label>
    </ligand>
</feature>
<dbReference type="InterPro" id="IPR034747">
    <property type="entry name" value="EXOI_SH3"/>
</dbReference>
<feature type="domain" description="ExoI SH3-like" evidence="16">
    <location>
        <begin position="200"/>
        <end position="354"/>
    </location>
</feature>
<evidence type="ECO:0000256" key="11">
    <source>
        <dbReference type="ARBA" id="ARBA00023204"/>
    </source>
</evidence>
<protein>
    <recommendedName>
        <fullName evidence="3 13">Exodeoxyribonuclease I</fullName>
        <ecNumber evidence="2 13">3.1.11.1</ecNumber>
    </recommendedName>
</protein>
<dbReference type="Pfam" id="PF08411">
    <property type="entry name" value="ExoI_SH3"/>
    <property type="match status" value="1"/>
</dbReference>
<dbReference type="InterPro" id="IPR013620">
    <property type="entry name" value="Exonuc_1_SH3"/>
</dbReference>
<keyword evidence="7 13" id="KW-0378">Hydrolase</keyword>
<evidence type="ECO:0000256" key="5">
    <source>
        <dbReference type="ARBA" id="ARBA00022723"/>
    </source>
</evidence>
<evidence type="ECO:0000313" key="18">
    <source>
        <dbReference type="EMBL" id="GAC14323.1"/>
    </source>
</evidence>
<evidence type="ECO:0000259" key="17">
    <source>
        <dbReference type="PROSITE" id="PS51785"/>
    </source>
</evidence>
<evidence type="ECO:0000256" key="1">
    <source>
        <dbReference type="ARBA" id="ARBA00000563"/>
    </source>
</evidence>
<dbReference type="SUPFAM" id="SSF53098">
    <property type="entry name" value="Ribonuclease H-like"/>
    <property type="match status" value="1"/>
</dbReference>
<feature type="binding site" evidence="14">
    <location>
        <position position="15"/>
    </location>
    <ligand>
        <name>substrate</name>
    </ligand>
</feature>
<evidence type="ECO:0000256" key="13">
    <source>
        <dbReference type="PIRNR" id="PIRNR000977"/>
    </source>
</evidence>
<sequence length="480" mass="55253">MNNNKHQSILWHDYETWGVNPQKDFPCQFAGIRTDLDLNIIEKPVKWYSQIPNDYLPNPYAALVTGITPQLTLRDGLVEAEFIKKILEQMAKPGTCSAGYNSIRFDDEVTRNTLYRNLHDPYAREWQNGNSRWDIIDLVRACYALRPEGINWVYKDDGTPSFKLEDLTQANQISHADAHDALSDVYATIAIAKLVKQTQPKLYDYIFNLRTKRNVAEQINLESQIPLVHISSKLPAINGCCTWILPIAYHPINKNAVICLNLALDPQPLFDLDIEQIKTRLYQPNSELEEGQQRLPIKLLHLNKCPIVAPAKTLTEENAQRLGIDRNQCLQNLALLKSQVSLADKLISLYSQERKSEDSIDPDYALYSGGFLSDSDRSKLTQIHQMDPTNLGSKDWGFSDPRLNTLLFRYRARNYPLSLSEEEVIKWQRHRQYRLTDPDSPASIRLPEYLGLLEELTFEYQNNPDKRAIIRALHQYAESL</sequence>
<dbReference type="FunFam" id="3.30.420.10:FF:000033">
    <property type="entry name" value="Exodeoxyribonuclease I"/>
    <property type="match status" value="1"/>
</dbReference>
<comment type="catalytic activity">
    <reaction evidence="1 13">
        <text>Exonucleolytic cleavage in the 3'- to 5'-direction to yield nucleoside 5'-phosphates.</text>
        <dbReference type="EC" id="3.1.11.1"/>
    </reaction>
</comment>
<dbReference type="PROSITE" id="PS51784">
    <property type="entry name" value="EXOI_SH3"/>
    <property type="match status" value="1"/>
</dbReference>
<evidence type="ECO:0000256" key="8">
    <source>
        <dbReference type="ARBA" id="ARBA00022839"/>
    </source>
</evidence>
<dbReference type="PIRSF" id="PIRSF000977">
    <property type="entry name" value="Exodeoxyribonuclease_I"/>
    <property type="match status" value="1"/>
</dbReference>
<comment type="subunit">
    <text evidence="12">Monomer. Interacts with ssb (via C-terminus); this interaction stimulates the exonuclease activity by recruiting the enzyme to its substrate.</text>
</comment>
<keyword evidence="11 13" id="KW-0234">DNA repair</keyword>
<dbReference type="PANTHER" id="PTHR11046">
    <property type="entry name" value="OLIGORIBONUCLEASE, MITOCHONDRIAL"/>
    <property type="match status" value="1"/>
</dbReference>
<dbReference type="Gene3D" id="3.30.1520.20">
    <property type="entry name" value="Exonuclease ExoI, domain 2"/>
    <property type="match status" value="1"/>
</dbReference>
<feature type="binding site" evidence="14">
    <location>
        <position position="163"/>
    </location>
    <ligand>
        <name>substrate</name>
    </ligand>
</feature>
<keyword evidence="19" id="KW-1185">Reference proteome</keyword>
<dbReference type="GO" id="GO:0046872">
    <property type="term" value="F:metal ion binding"/>
    <property type="evidence" value="ECO:0007669"/>
    <property type="project" value="UniProtKB-KW"/>
</dbReference>
<feature type="binding site" evidence="15">
    <location>
        <position position="13"/>
    </location>
    <ligand>
        <name>Mg(2+)</name>
        <dbReference type="ChEBI" id="CHEBI:18420"/>
        <label>1</label>
    </ligand>
</feature>
<feature type="domain" description="ExoI C-terminal" evidence="17">
    <location>
        <begin position="358"/>
        <end position="480"/>
    </location>
</feature>
<dbReference type="InterPro" id="IPR022894">
    <property type="entry name" value="Oligoribonuclease"/>
</dbReference>
<gene>
    <name evidence="18" type="primary">sbcB</name>
    <name evidence="18" type="ORF">GLIP_1690</name>
</gene>
<proteinExistence type="predicted"/>
<dbReference type="Gene3D" id="3.30.420.10">
    <property type="entry name" value="Ribonuclease H-like superfamily/Ribonuclease H"/>
    <property type="match status" value="1"/>
</dbReference>
<dbReference type="Pfam" id="PF00929">
    <property type="entry name" value="RNase_T"/>
    <property type="match status" value="1"/>
</dbReference>
<evidence type="ECO:0000256" key="4">
    <source>
        <dbReference type="ARBA" id="ARBA00022722"/>
    </source>
</evidence>
<evidence type="ECO:0000256" key="3">
    <source>
        <dbReference type="ARBA" id="ARBA00019900"/>
    </source>
</evidence>
<dbReference type="InterPro" id="IPR058561">
    <property type="entry name" value="Exonuc_1_C"/>
</dbReference>
<dbReference type="InterPro" id="IPR036397">
    <property type="entry name" value="RNaseH_sf"/>
</dbReference>
<dbReference type="EC" id="3.1.11.1" evidence="2 13"/>
<dbReference type="InterPro" id="IPR023607">
    <property type="entry name" value="Exodeoxyribonuclease_I"/>
</dbReference>
<dbReference type="InterPro" id="IPR038649">
    <property type="entry name" value="EXOI_SH3_sf"/>
</dbReference>
<keyword evidence="4 13" id="KW-0540">Nuclease</keyword>
<dbReference type="PANTHER" id="PTHR11046:SF11">
    <property type="entry name" value="EXODEOXYRIBONUCLEASE I"/>
    <property type="match status" value="1"/>
</dbReference>
<evidence type="ECO:0000256" key="7">
    <source>
        <dbReference type="ARBA" id="ARBA00022801"/>
    </source>
</evidence>
<evidence type="ECO:0000256" key="12">
    <source>
        <dbReference type="ARBA" id="ARBA00046792"/>
    </source>
</evidence>
<dbReference type="GO" id="GO:0008310">
    <property type="term" value="F:single-stranded DNA 3'-5' DNA exonuclease activity"/>
    <property type="evidence" value="ECO:0007669"/>
    <property type="project" value="UniProtKB-EC"/>
</dbReference>
<dbReference type="GO" id="GO:0000175">
    <property type="term" value="F:3'-5'-RNA exonuclease activity"/>
    <property type="evidence" value="ECO:0007669"/>
    <property type="project" value="InterPro"/>
</dbReference>
<accession>K6YCI3</accession>
<keyword evidence="6 13" id="KW-0227">DNA damage</keyword>
<dbReference type="OrthoDB" id="9763470at2"/>
<dbReference type="eggNOG" id="COG2925">
    <property type="taxonomic scope" value="Bacteria"/>
</dbReference>
<dbReference type="GO" id="GO:0006281">
    <property type="term" value="P:DNA repair"/>
    <property type="evidence" value="ECO:0007669"/>
    <property type="project" value="UniProtKB-KW"/>
</dbReference>
<evidence type="ECO:0000256" key="14">
    <source>
        <dbReference type="PIRSR" id="PIRSR000977-1"/>
    </source>
</evidence>
<evidence type="ECO:0000256" key="10">
    <source>
        <dbReference type="ARBA" id="ARBA00023125"/>
    </source>
</evidence>
<dbReference type="GO" id="GO:0003677">
    <property type="term" value="F:DNA binding"/>
    <property type="evidence" value="ECO:0007669"/>
    <property type="project" value="UniProtKB-KW"/>
</dbReference>
<dbReference type="Gene3D" id="1.10.287.1240">
    <property type="match status" value="1"/>
</dbReference>
<dbReference type="STRING" id="1127673.GLIP_1690"/>
<evidence type="ECO:0000313" key="19">
    <source>
        <dbReference type="Proteomes" id="UP000006334"/>
    </source>
</evidence>
<dbReference type="AlphaFoldDB" id="K6YCI3"/>
<keyword evidence="5 15" id="KW-0479">Metal-binding</keyword>
<dbReference type="InterPro" id="IPR012337">
    <property type="entry name" value="RNaseH-like_sf"/>
</dbReference>
<keyword evidence="8 13" id="KW-0269">Exonuclease</keyword>
<dbReference type="Pfam" id="PF26016">
    <property type="entry name" value="ExoI_C"/>
    <property type="match status" value="1"/>
</dbReference>
<dbReference type="NCBIfam" id="NF008746">
    <property type="entry name" value="PRK11779.1"/>
    <property type="match status" value="1"/>
</dbReference>
<evidence type="ECO:0000256" key="6">
    <source>
        <dbReference type="ARBA" id="ARBA00022763"/>
    </source>
</evidence>
<dbReference type="FunFam" id="3.30.1520.20:FF:000001">
    <property type="entry name" value="Exodeoxyribonuclease I"/>
    <property type="match status" value="1"/>
</dbReference>
<comment type="caution">
    <text evidence="18">The sequence shown here is derived from an EMBL/GenBank/DDBJ whole genome shotgun (WGS) entry which is preliminary data.</text>
</comment>
<evidence type="ECO:0000259" key="16">
    <source>
        <dbReference type="PROSITE" id="PS51784"/>
    </source>
</evidence>
<evidence type="ECO:0000256" key="9">
    <source>
        <dbReference type="ARBA" id="ARBA00022842"/>
    </source>
</evidence>
<keyword evidence="10" id="KW-0238">DNA-binding</keyword>
<evidence type="ECO:0000256" key="15">
    <source>
        <dbReference type="PIRSR" id="PIRSR000977-2"/>
    </source>
</evidence>